<dbReference type="AlphaFoldDB" id="A0A3N4GPF1"/>
<feature type="region of interest" description="Disordered" evidence="1">
    <location>
        <begin position="1"/>
        <end position="44"/>
    </location>
</feature>
<reference evidence="2 3" key="1">
    <citation type="submission" date="2018-11" db="EMBL/GenBank/DDBJ databases">
        <title>Draft genome sequence of Gordonia sp. RS15-1S isolated from rice stems.</title>
        <authorList>
            <person name="Muangham S."/>
        </authorList>
    </citation>
    <scope>NUCLEOTIDE SEQUENCE [LARGE SCALE GENOMIC DNA]</scope>
    <source>
        <strain evidence="2 3">RS15-1S</strain>
    </source>
</reference>
<comment type="caution">
    <text evidence="2">The sequence shown here is derived from an EMBL/GenBank/DDBJ whole genome shotgun (WGS) entry which is preliminary data.</text>
</comment>
<evidence type="ECO:0000256" key="1">
    <source>
        <dbReference type="SAM" id="MobiDB-lite"/>
    </source>
</evidence>
<keyword evidence="3" id="KW-1185">Reference proteome</keyword>
<protein>
    <submittedName>
        <fullName evidence="2">Uncharacterized protein</fullName>
    </submittedName>
</protein>
<feature type="compositionally biased region" description="Basic and acidic residues" evidence="1">
    <location>
        <begin position="30"/>
        <end position="40"/>
    </location>
</feature>
<name>A0A3N4GPF1_9ACTN</name>
<dbReference type="EMBL" id="RKMH01000004">
    <property type="protein sequence ID" value="RPA64789.1"/>
    <property type="molecule type" value="Genomic_DNA"/>
</dbReference>
<organism evidence="2 3">
    <name type="scientific">Gordonia oryzae</name>
    <dbReference type="NCBI Taxonomy" id="2487349"/>
    <lineage>
        <taxon>Bacteria</taxon>
        <taxon>Bacillati</taxon>
        <taxon>Actinomycetota</taxon>
        <taxon>Actinomycetes</taxon>
        <taxon>Mycobacteriales</taxon>
        <taxon>Gordoniaceae</taxon>
        <taxon>Gordonia</taxon>
    </lineage>
</organism>
<proteinExistence type="predicted"/>
<feature type="compositionally biased region" description="Low complexity" evidence="1">
    <location>
        <begin position="11"/>
        <end position="24"/>
    </location>
</feature>
<dbReference type="Proteomes" id="UP000267536">
    <property type="component" value="Unassembled WGS sequence"/>
</dbReference>
<sequence>MHSGKAEEEAIAAAIATDDNAARAQSGRQDPQRELGDTPKRVSPSVVVIERDSIAAHEGQDTIGEVAGVGVTALQ</sequence>
<evidence type="ECO:0000313" key="3">
    <source>
        <dbReference type="Proteomes" id="UP000267536"/>
    </source>
</evidence>
<accession>A0A3N4GPF1</accession>
<gene>
    <name evidence="2" type="ORF">EF294_06655</name>
</gene>
<evidence type="ECO:0000313" key="2">
    <source>
        <dbReference type="EMBL" id="RPA64789.1"/>
    </source>
</evidence>